<sequence length="313" mass="36202">MKQGFIIFLFITIVFTAQAQMSREQYILRYQLLAIEEMGRSGIPASIKMAQAVLESGNGNSELSRKSNNHFGIKCKRSWTGKRVYYDDDEKGECFRKYKSVEESYIDHTNFLMSNPRYAFLFTLPPTDYKGWAKGLKEAGYATARHYDKSLIKIIEDNQLYKLDLKQTIRPLTVNSRNTPVHKGISNKLVINPYGGRQIIKINDLKAVVAREGDTYEILAQSLGIETWELYKFNDHGAGYRPQPNEVVYIETKHRKASKDKLYHTASQGETMHFISQMYGLKLKPLYRRNRMKPGEQPQAGEVIYLHKKRPAR</sequence>
<reference evidence="3 4" key="1">
    <citation type="submission" date="2016-11" db="EMBL/GenBank/DDBJ databases">
        <authorList>
            <person name="Jaros S."/>
            <person name="Januszkiewicz K."/>
            <person name="Wedrychowicz H."/>
        </authorList>
    </citation>
    <scope>NUCLEOTIDE SEQUENCE [LARGE SCALE GENOMIC DNA]</scope>
    <source>
        <strain evidence="3 4">DSM 26910</strain>
    </source>
</reference>
<dbReference type="Gene3D" id="1.10.530.10">
    <property type="match status" value="1"/>
</dbReference>
<organism evidence="3 4">
    <name type="scientific">Mariniphaga anaerophila</name>
    <dbReference type="NCBI Taxonomy" id="1484053"/>
    <lineage>
        <taxon>Bacteria</taxon>
        <taxon>Pseudomonadati</taxon>
        <taxon>Bacteroidota</taxon>
        <taxon>Bacteroidia</taxon>
        <taxon>Marinilabiliales</taxon>
        <taxon>Prolixibacteraceae</taxon>
        <taxon>Mariniphaga</taxon>
    </lineage>
</organism>
<dbReference type="PANTHER" id="PTHR33308:SF9">
    <property type="entry name" value="PEPTIDOGLYCAN HYDROLASE FLGJ"/>
    <property type="match status" value="1"/>
</dbReference>
<dbReference type="GO" id="GO:0004040">
    <property type="term" value="F:amidase activity"/>
    <property type="evidence" value="ECO:0007669"/>
    <property type="project" value="InterPro"/>
</dbReference>
<evidence type="ECO:0000313" key="3">
    <source>
        <dbReference type="EMBL" id="SHF73974.1"/>
    </source>
</evidence>
<dbReference type="InterPro" id="IPR018392">
    <property type="entry name" value="LysM"/>
</dbReference>
<gene>
    <name evidence="3" type="ORF">SAMN05444274_10876</name>
</gene>
<dbReference type="Pfam" id="PF01832">
    <property type="entry name" value="Glucosaminidase"/>
    <property type="match status" value="1"/>
</dbReference>
<dbReference type="Pfam" id="PF01476">
    <property type="entry name" value="LysM"/>
    <property type="match status" value="1"/>
</dbReference>
<proteinExistence type="predicted"/>
<dbReference type="OrthoDB" id="977752at2"/>
<dbReference type="InterPro" id="IPR002901">
    <property type="entry name" value="MGlyc_endo_b_GlcNAc-like_dom"/>
</dbReference>
<dbReference type="RefSeq" id="WP_073002905.1">
    <property type="nucleotide sequence ID" value="NZ_FQUM01000008.1"/>
</dbReference>
<dbReference type="InterPro" id="IPR051056">
    <property type="entry name" value="Glycosyl_Hydrolase_73"/>
</dbReference>
<evidence type="ECO:0000256" key="1">
    <source>
        <dbReference type="ARBA" id="ARBA00022801"/>
    </source>
</evidence>
<dbReference type="CDD" id="cd00118">
    <property type="entry name" value="LysM"/>
    <property type="match status" value="1"/>
</dbReference>
<dbReference type="STRING" id="1484053.SAMN05444274_10876"/>
<accession>A0A1M5E498</accession>
<dbReference type="AlphaFoldDB" id="A0A1M5E498"/>
<keyword evidence="4" id="KW-1185">Reference proteome</keyword>
<dbReference type="PROSITE" id="PS51782">
    <property type="entry name" value="LYSM"/>
    <property type="match status" value="1"/>
</dbReference>
<evidence type="ECO:0000259" key="2">
    <source>
        <dbReference type="PROSITE" id="PS51782"/>
    </source>
</evidence>
<dbReference type="EMBL" id="FQUM01000008">
    <property type="protein sequence ID" value="SHF73974.1"/>
    <property type="molecule type" value="Genomic_DNA"/>
</dbReference>
<feature type="domain" description="LysM" evidence="2">
    <location>
        <begin position="262"/>
        <end position="306"/>
    </location>
</feature>
<dbReference type="Proteomes" id="UP000184164">
    <property type="component" value="Unassembled WGS sequence"/>
</dbReference>
<name>A0A1M5E498_9BACT</name>
<keyword evidence="1 3" id="KW-0378">Hydrolase</keyword>
<dbReference type="PANTHER" id="PTHR33308">
    <property type="entry name" value="PEPTIDOGLYCAN HYDROLASE FLGJ"/>
    <property type="match status" value="1"/>
</dbReference>
<evidence type="ECO:0000313" key="4">
    <source>
        <dbReference type="Proteomes" id="UP000184164"/>
    </source>
</evidence>
<dbReference type="SMART" id="SM00047">
    <property type="entry name" value="LYZ2"/>
    <property type="match status" value="1"/>
</dbReference>
<protein>
    <submittedName>
        <fullName evidence="3">Flagellum-specific peptidoglycan hydrolase FlgJ</fullName>
    </submittedName>
</protein>